<proteinExistence type="predicted"/>
<reference evidence="2" key="3">
    <citation type="submission" date="2015-06" db="UniProtKB">
        <authorList>
            <consortium name="EnsemblMetazoa"/>
        </authorList>
    </citation>
    <scope>IDENTIFICATION</scope>
</reference>
<evidence type="ECO:0000313" key="1">
    <source>
        <dbReference type="EMBL" id="ESN91051.1"/>
    </source>
</evidence>
<dbReference type="SUPFAM" id="SSF56219">
    <property type="entry name" value="DNase I-like"/>
    <property type="match status" value="1"/>
</dbReference>
<organism evidence="2 3">
    <name type="scientific">Helobdella robusta</name>
    <name type="common">Californian leech</name>
    <dbReference type="NCBI Taxonomy" id="6412"/>
    <lineage>
        <taxon>Eukaryota</taxon>
        <taxon>Metazoa</taxon>
        <taxon>Spiralia</taxon>
        <taxon>Lophotrochozoa</taxon>
        <taxon>Annelida</taxon>
        <taxon>Clitellata</taxon>
        <taxon>Hirudinea</taxon>
        <taxon>Rhynchobdellida</taxon>
        <taxon>Glossiphoniidae</taxon>
        <taxon>Helobdella</taxon>
    </lineage>
</organism>
<name>T1FI09_HELRO</name>
<dbReference type="InParanoid" id="T1FI09"/>
<dbReference type="KEGG" id="hro:HELRODRAFT_182281"/>
<dbReference type="Proteomes" id="UP000015101">
    <property type="component" value="Unassembled WGS sequence"/>
</dbReference>
<keyword evidence="3" id="KW-1185">Reference proteome</keyword>
<evidence type="ECO:0000313" key="2">
    <source>
        <dbReference type="EnsemblMetazoa" id="HelroP182281"/>
    </source>
</evidence>
<dbReference type="OrthoDB" id="8033718at2759"/>
<dbReference type="EMBL" id="KB097727">
    <property type="protein sequence ID" value="ESN91051.1"/>
    <property type="molecule type" value="Genomic_DNA"/>
</dbReference>
<dbReference type="RefSeq" id="XP_009030829.1">
    <property type="nucleotide sequence ID" value="XM_009032581.1"/>
</dbReference>
<evidence type="ECO:0008006" key="4">
    <source>
        <dbReference type="Google" id="ProtNLM"/>
    </source>
</evidence>
<dbReference type="EMBL" id="AMQM01008128">
    <property type="status" value="NOT_ANNOTATED_CDS"/>
    <property type="molecule type" value="Genomic_DNA"/>
</dbReference>
<dbReference type="AlphaFoldDB" id="T1FI09"/>
<reference evidence="1 3" key="2">
    <citation type="journal article" date="2013" name="Nature">
        <title>Insights into bilaterian evolution from three spiralian genomes.</title>
        <authorList>
            <person name="Simakov O."/>
            <person name="Marletaz F."/>
            <person name="Cho S.J."/>
            <person name="Edsinger-Gonzales E."/>
            <person name="Havlak P."/>
            <person name="Hellsten U."/>
            <person name="Kuo D.H."/>
            <person name="Larsson T."/>
            <person name="Lv J."/>
            <person name="Arendt D."/>
            <person name="Savage R."/>
            <person name="Osoegawa K."/>
            <person name="de Jong P."/>
            <person name="Grimwood J."/>
            <person name="Chapman J.A."/>
            <person name="Shapiro H."/>
            <person name="Aerts A."/>
            <person name="Otillar R.P."/>
            <person name="Terry A.Y."/>
            <person name="Boore J.L."/>
            <person name="Grigoriev I.V."/>
            <person name="Lindberg D.R."/>
            <person name="Seaver E.C."/>
            <person name="Weisblat D.A."/>
            <person name="Putnam N.H."/>
            <person name="Rokhsar D.S."/>
        </authorList>
    </citation>
    <scope>NUCLEOTIDE SEQUENCE</scope>
</reference>
<dbReference type="EnsemblMetazoa" id="HelroT182281">
    <property type="protein sequence ID" value="HelroP182281"/>
    <property type="gene ID" value="HelroG182281"/>
</dbReference>
<dbReference type="CTD" id="20208458"/>
<dbReference type="GeneID" id="20208458"/>
<accession>T1FI09</accession>
<sequence>MEHTKGMTLETAQFGQEYVLKNYLIHQKLQQTLPTWMFTGFLSTERAIPAILICCLLLRAGIEPNPAPHESKLSKSSKMPIFRVHAIYRKDRGNSRRGGLITLIHNSIPFSIMSLPDTPTIESQDIKINAGGTDINIVDIYIPPQSVCTTGFSASILQFLSISNVVLLGNVNAHNSLRYSSLEDTRGEALASEIENSGCDTLNLDTPTRLPTFGQPSSPDISVASDTLIINMECEEPMIYQLQPQMTALYKTILSKLVKTELYEEKVLDEGKMLVFVPVCTLNIKEMLGIPSLGC</sequence>
<dbReference type="HOGENOM" id="CLU_944225_0_0_1"/>
<dbReference type="Gene3D" id="3.60.10.10">
    <property type="entry name" value="Endonuclease/exonuclease/phosphatase"/>
    <property type="match status" value="1"/>
</dbReference>
<gene>
    <name evidence="2" type="primary">20208458</name>
    <name evidence="1" type="ORF">HELRODRAFT_182281</name>
</gene>
<evidence type="ECO:0000313" key="3">
    <source>
        <dbReference type="Proteomes" id="UP000015101"/>
    </source>
</evidence>
<dbReference type="InterPro" id="IPR036691">
    <property type="entry name" value="Endo/exonu/phosph_ase_sf"/>
</dbReference>
<protein>
    <recommendedName>
        <fullName evidence="4">Endonuclease/exonuclease/phosphatase domain-containing protein</fullName>
    </recommendedName>
</protein>
<reference evidence="3" key="1">
    <citation type="submission" date="2012-12" db="EMBL/GenBank/DDBJ databases">
        <authorList>
            <person name="Hellsten U."/>
            <person name="Grimwood J."/>
            <person name="Chapman J.A."/>
            <person name="Shapiro H."/>
            <person name="Aerts A."/>
            <person name="Otillar R.P."/>
            <person name="Terry A.Y."/>
            <person name="Boore J.L."/>
            <person name="Simakov O."/>
            <person name="Marletaz F."/>
            <person name="Cho S.-J."/>
            <person name="Edsinger-Gonzales E."/>
            <person name="Havlak P."/>
            <person name="Kuo D.-H."/>
            <person name="Larsson T."/>
            <person name="Lv J."/>
            <person name="Arendt D."/>
            <person name="Savage R."/>
            <person name="Osoegawa K."/>
            <person name="de Jong P."/>
            <person name="Lindberg D.R."/>
            <person name="Seaver E.C."/>
            <person name="Weisblat D.A."/>
            <person name="Putnam N.H."/>
            <person name="Grigoriev I.V."/>
            <person name="Rokhsar D.S."/>
        </authorList>
    </citation>
    <scope>NUCLEOTIDE SEQUENCE</scope>
</reference>